<sequence>MENVQLKSRIDILLKYSKKDVGLSVLGIATIMVTFILSITLGKSFFSINNFQSMMFQISEFGFLALGMSIAMLTGGIDLSIVSNAGLSGVLAAFVMSGKIIPITDSNQMFIIILAIVVAITNSILCGLVNGVLIAKISVPPIIATLGTMILFNGIGMALTNGESVGLLVDDYWKFGTSTIGVIPYIFIIMVITMILINIFLSKHKLGKQIYLIGENKIASLFSGQNTERIIIRIYMIIGFLSGIASLIMISRVNSARMGFGDTYQLQAILVAVLAGYDPNGGKGKVLGVVLGITLLQFLQSAFTILNFTPYSKKLIWGSMLLIVMIINYFLNKERKPRKVAVKEVSKK</sequence>
<evidence type="ECO:0000256" key="8">
    <source>
        <dbReference type="SAM" id="Phobius"/>
    </source>
</evidence>
<evidence type="ECO:0000256" key="2">
    <source>
        <dbReference type="ARBA" id="ARBA00022448"/>
    </source>
</evidence>
<dbReference type="Proteomes" id="UP000677305">
    <property type="component" value="Chromosome"/>
</dbReference>
<feature type="transmembrane region" description="Helical" evidence="8">
    <location>
        <begin position="54"/>
        <end position="73"/>
    </location>
</feature>
<evidence type="ECO:0000256" key="1">
    <source>
        <dbReference type="ARBA" id="ARBA00004651"/>
    </source>
</evidence>
<feature type="transmembrane region" description="Helical" evidence="8">
    <location>
        <begin position="85"/>
        <end position="103"/>
    </location>
</feature>
<proteinExistence type="predicted"/>
<dbReference type="GO" id="GO:0005886">
    <property type="term" value="C:plasma membrane"/>
    <property type="evidence" value="ECO:0007669"/>
    <property type="project" value="UniProtKB-SubCell"/>
</dbReference>
<dbReference type="OrthoDB" id="9815820at2"/>
<protein>
    <submittedName>
        <fullName evidence="9">ABC transporter permease</fullName>
    </submittedName>
</protein>
<dbReference type="PANTHER" id="PTHR32196">
    <property type="entry name" value="ABC TRANSPORTER PERMEASE PROTEIN YPHD-RELATED-RELATED"/>
    <property type="match status" value="1"/>
</dbReference>
<feature type="transmembrane region" description="Helical" evidence="8">
    <location>
        <begin position="182"/>
        <end position="201"/>
    </location>
</feature>
<keyword evidence="2" id="KW-0813">Transport</keyword>
<dbReference type="InterPro" id="IPR001851">
    <property type="entry name" value="ABC_transp_permease"/>
</dbReference>
<name>A0A8J8MEU0_9FIRM</name>
<feature type="transmembrane region" description="Helical" evidence="8">
    <location>
        <begin position="21"/>
        <end position="42"/>
    </location>
</feature>
<dbReference type="AlphaFoldDB" id="A0A8J8MEU0"/>
<evidence type="ECO:0000256" key="5">
    <source>
        <dbReference type="ARBA" id="ARBA00022692"/>
    </source>
</evidence>
<evidence type="ECO:0000256" key="7">
    <source>
        <dbReference type="ARBA" id="ARBA00023136"/>
    </source>
</evidence>
<keyword evidence="7 8" id="KW-0472">Membrane</keyword>
<feature type="transmembrane region" description="Helical" evidence="8">
    <location>
        <begin position="142"/>
        <end position="162"/>
    </location>
</feature>
<dbReference type="RefSeq" id="WP_113675031.1">
    <property type="nucleotide sequence ID" value="NZ_CP058561.1"/>
</dbReference>
<dbReference type="KEGG" id="vgu:HYG85_22900"/>
<dbReference type="EMBL" id="CP058561">
    <property type="protein sequence ID" value="QUH31621.1"/>
    <property type="molecule type" value="Genomic_DNA"/>
</dbReference>
<feature type="transmembrane region" description="Helical" evidence="8">
    <location>
        <begin position="230"/>
        <end position="251"/>
    </location>
</feature>
<evidence type="ECO:0000256" key="4">
    <source>
        <dbReference type="ARBA" id="ARBA00022519"/>
    </source>
</evidence>
<keyword evidence="5 8" id="KW-0812">Transmembrane</keyword>
<dbReference type="GO" id="GO:0022857">
    <property type="term" value="F:transmembrane transporter activity"/>
    <property type="evidence" value="ECO:0007669"/>
    <property type="project" value="InterPro"/>
</dbReference>
<keyword evidence="4" id="KW-0997">Cell inner membrane</keyword>
<organism evidence="9 10">
    <name type="scientific">Vallitalea guaymasensis</name>
    <dbReference type="NCBI Taxonomy" id="1185412"/>
    <lineage>
        <taxon>Bacteria</taxon>
        <taxon>Bacillati</taxon>
        <taxon>Bacillota</taxon>
        <taxon>Clostridia</taxon>
        <taxon>Lachnospirales</taxon>
        <taxon>Vallitaleaceae</taxon>
        <taxon>Vallitalea</taxon>
    </lineage>
</organism>
<comment type="subcellular location">
    <subcellularLocation>
        <location evidence="1">Cell membrane</location>
        <topology evidence="1">Multi-pass membrane protein</topology>
    </subcellularLocation>
</comment>
<evidence type="ECO:0000256" key="6">
    <source>
        <dbReference type="ARBA" id="ARBA00022989"/>
    </source>
</evidence>
<dbReference type="PANTHER" id="PTHR32196:SF21">
    <property type="entry name" value="ABC TRANSPORTER PERMEASE PROTEIN YPHD-RELATED"/>
    <property type="match status" value="1"/>
</dbReference>
<keyword evidence="10" id="KW-1185">Reference proteome</keyword>
<evidence type="ECO:0000256" key="3">
    <source>
        <dbReference type="ARBA" id="ARBA00022475"/>
    </source>
</evidence>
<dbReference type="CDD" id="cd06579">
    <property type="entry name" value="TM_PBP1_transp_AraH_like"/>
    <property type="match status" value="1"/>
</dbReference>
<gene>
    <name evidence="9" type="ORF">HYG85_22900</name>
</gene>
<feature type="transmembrane region" description="Helical" evidence="8">
    <location>
        <begin position="286"/>
        <end position="309"/>
    </location>
</feature>
<keyword evidence="3" id="KW-1003">Cell membrane</keyword>
<evidence type="ECO:0000313" key="9">
    <source>
        <dbReference type="EMBL" id="QUH31621.1"/>
    </source>
</evidence>
<feature type="transmembrane region" description="Helical" evidence="8">
    <location>
        <begin position="109"/>
        <end position="135"/>
    </location>
</feature>
<feature type="transmembrane region" description="Helical" evidence="8">
    <location>
        <begin position="315"/>
        <end position="331"/>
    </location>
</feature>
<accession>A0A8J8MEU0</accession>
<evidence type="ECO:0000313" key="10">
    <source>
        <dbReference type="Proteomes" id="UP000677305"/>
    </source>
</evidence>
<keyword evidence="6 8" id="KW-1133">Transmembrane helix</keyword>
<reference evidence="9 10" key="1">
    <citation type="submission" date="2020-07" db="EMBL/GenBank/DDBJ databases">
        <title>Vallitalea guaymasensis genome.</title>
        <authorList>
            <person name="Postec A."/>
        </authorList>
    </citation>
    <scope>NUCLEOTIDE SEQUENCE [LARGE SCALE GENOMIC DNA]</scope>
    <source>
        <strain evidence="9 10">Ra1766G1</strain>
    </source>
</reference>
<dbReference type="Pfam" id="PF02653">
    <property type="entry name" value="BPD_transp_2"/>
    <property type="match status" value="1"/>
</dbReference>